<dbReference type="SUPFAM" id="SSF53649">
    <property type="entry name" value="Alkaline phosphatase-like"/>
    <property type="match status" value="1"/>
</dbReference>
<dbReference type="OrthoDB" id="5500422at2"/>
<feature type="domain" description="Sulfatase N-terminal" evidence="3">
    <location>
        <begin position="337"/>
        <end position="641"/>
    </location>
</feature>
<dbReference type="PANTHER" id="PTHR43751">
    <property type="entry name" value="SULFATASE"/>
    <property type="match status" value="1"/>
</dbReference>
<comment type="PTM">
    <text evidence="1">The conversion to 3-oxoalanine (also known as C-formylglycine, FGly), of a serine or cysteine residue in prokaryotes and of a cysteine residue in eukaryotes, is critical for catalytic activity.</text>
</comment>
<dbReference type="Pfam" id="PF00884">
    <property type="entry name" value="Sulfatase"/>
    <property type="match status" value="1"/>
</dbReference>
<gene>
    <name evidence="4" type="ORF">FRD01_17615</name>
</gene>
<dbReference type="InterPro" id="IPR052701">
    <property type="entry name" value="GAG_Ulvan_Degrading_Sulfatases"/>
</dbReference>
<dbReference type="Gene3D" id="3.40.720.10">
    <property type="entry name" value="Alkaline Phosphatase, subunit A"/>
    <property type="match status" value="1"/>
</dbReference>
<evidence type="ECO:0000256" key="1">
    <source>
        <dbReference type="PIRSR" id="PIRSR600917-52"/>
    </source>
</evidence>
<evidence type="ECO:0000256" key="2">
    <source>
        <dbReference type="SAM" id="MobiDB-lite"/>
    </source>
</evidence>
<feature type="compositionally biased region" description="Basic and acidic residues" evidence="2">
    <location>
        <begin position="28"/>
        <end position="46"/>
    </location>
</feature>
<feature type="region of interest" description="Disordered" evidence="2">
    <location>
        <begin position="21"/>
        <end position="50"/>
    </location>
</feature>
<organism evidence="4 5">
    <name type="scientific">Microvenator marinus</name>
    <dbReference type="NCBI Taxonomy" id="2600177"/>
    <lineage>
        <taxon>Bacteria</taxon>
        <taxon>Deltaproteobacteria</taxon>
        <taxon>Bradymonadales</taxon>
        <taxon>Microvenatoraceae</taxon>
        <taxon>Microvenator</taxon>
    </lineage>
</organism>
<dbReference type="PANTHER" id="PTHR43751:SF3">
    <property type="entry name" value="SULFATASE N-TERMINAL DOMAIN-CONTAINING PROTEIN"/>
    <property type="match status" value="1"/>
</dbReference>
<name>A0A5B8XU43_9DELT</name>
<accession>A0A5B8XU43</accession>
<dbReference type="EMBL" id="CP042467">
    <property type="protein sequence ID" value="QED29024.1"/>
    <property type="molecule type" value="Genomic_DNA"/>
</dbReference>
<dbReference type="AlphaFoldDB" id="A0A5B8XU43"/>
<evidence type="ECO:0000313" key="4">
    <source>
        <dbReference type="EMBL" id="QED29024.1"/>
    </source>
</evidence>
<evidence type="ECO:0000313" key="5">
    <source>
        <dbReference type="Proteomes" id="UP000321595"/>
    </source>
</evidence>
<dbReference type="KEGG" id="bbae:FRD01_17615"/>
<proteinExistence type="predicted"/>
<protein>
    <submittedName>
        <fullName evidence="4">Sulfatase</fullName>
    </submittedName>
</protein>
<dbReference type="PROSITE" id="PS51257">
    <property type="entry name" value="PROKAR_LIPOPROTEIN"/>
    <property type="match status" value="1"/>
</dbReference>
<keyword evidence="5" id="KW-1185">Reference proteome</keyword>
<sequence length="759" mass="84214">MFKSVLLFLVLGFAVGCDSKPEATAPSPEEKPEAKAPEAKAEESEAKPAAATDENLTTIFDFVDNRHLAHIWDEGVVLDMGAAGYLKYIQGSWNAPWHQGKTEEGFHYALPKGVGGTVRFPLYDPVLKGKTAEPWKMVVRLKPYGNQRSDLFFRAANGEEKKFASLNEIGEGFNTYSVDLPAGYEVNQEHTLRLHFSRSQDVGGLRAAAAIDWIKVGPQATEKEPARISNMVDAEARTITLPPKTRLQWYLTPAKGATFETMVEGRGEIVVTPHGKPGKTVKSENGGRLPVDLSVYPGTPLRFEMVNNTAEPVTFKNPRLVVKPQAKRPKTDAPKYVLVWIVDTLRADHLPLYNPKTDVKTPILDEWAKNEAVVFERTTCQGNSSLPTSASIFTSTYSPIHKMITDKARLPKDGAVFAEPFKQAGWATALYSSNGYVSNTWGFARGMEKEVNPIRENRPSDSEYLWPEAHAWLQKHVETNKDKPALLYINTVDPHVPYDPPQEQLAPYHTGGKVGKVSPRATGQLLHDMAAGKVSLNAEEARYMHALYKGEITYNDIWFGKMLEALDAMGIHDQTMIIVSSDHGEEFGEYGKWGHGISVNQELVDIPLIIGYRPWTKGGLRVPDDVEVVDLMPTALDSAGIAIPASVQGRSLVTEMLDPTPRHPRAGFSYHNTFLRGARIGDWKYQLFNGDRDPVYELTGPEGGWDKNDVSDASPIVRRMMRDAMAFQVGLDTQLKKQTHGFANNHSPALAELLDSKAW</sequence>
<dbReference type="Proteomes" id="UP000321595">
    <property type="component" value="Chromosome"/>
</dbReference>
<reference evidence="4 5" key="1">
    <citation type="submission" date="2019-08" db="EMBL/GenBank/DDBJ databases">
        <authorList>
            <person name="Liang Q."/>
        </authorList>
    </citation>
    <scope>NUCLEOTIDE SEQUENCE [LARGE SCALE GENOMIC DNA]</scope>
    <source>
        <strain evidence="4 5">V1718</strain>
    </source>
</reference>
<dbReference type="RefSeq" id="WP_146961970.1">
    <property type="nucleotide sequence ID" value="NZ_CP042467.1"/>
</dbReference>
<evidence type="ECO:0000259" key="3">
    <source>
        <dbReference type="Pfam" id="PF00884"/>
    </source>
</evidence>
<dbReference type="InterPro" id="IPR017850">
    <property type="entry name" value="Alkaline_phosphatase_core_sf"/>
</dbReference>
<dbReference type="CDD" id="cd16148">
    <property type="entry name" value="sulfatase_like"/>
    <property type="match status" value="1"/>
</dbReference>
<dbReference type="InterPro" id="IPR000917">
    <property type="entry name" value="Sulfatase_N"/>
</dbReference>
<feature type="modified residue" description="3-oxoalanine (Ser)" evidence="1">
    <location>
        <position position="385"/>
    </location>
</feature>